<dbReference type="PANTHER" id="PTHR11786">
    <property type="entry name" value="N-HYDROXYARYLAMINE O-ACETYLTRANSFERASE"/>
    <property type="match status" value="1"/>
</dbReference>
<dbReference type="Gene3D" id="2.40.128.150">
    <property type="entry name" value="Cysteine proteinases"/>
    <property type="match status" value="1"/>
</dbReference>
<evidence type="ECO:0000256" key="1">
    <source>
        <dbReference type="ARBA" id="ARBA00006547"/>
    </source>
</evidence>
<accession>A0A0S2DNG0</accession>
<dbReference type="Pfam" id="PF00797">
    <property type="entry name" value="Acetyltransf_2"/>
    <property type="match status" value="1"/>
</dbReference>
<sequence length="309" mass="34013">MARSAASVAFIGLTSSAVEGLPWPYPITGRPAMSPRLHDLSRYLQRLGFDAPPPPTLATLAALQQRHSAQFVFETVANLTRAPIALDLDALQRKLLHDGRGGYCYELNGLFQALLRELGFDLRAVAGRVVMGGPEDALTARTHLVALVRLDGADYLADVGFGGMVPTAPLRLDSREPQATPHEPYRLDLRDDGYLLRAEVGGQWRALYVFDLQPLAPIDLEVGNWYVSAHPASPFRDQLLVARTGPGWRKTLNNASFAVHRLGQDSVRRELDGPRAVMEVLEREFGLRLPPGPDVERALARKFEAATRP</sequence>
<protein>
    <submittedName>
        <fullName evidence="3">Arylamine N-acetyltransferase</fullName>
        <ecNumber evidence="3">2.3.1.5</ecNumber>
    </submittedName>
</protein>
<dbReference type="STRING" id="69.GLE_4735"/>
<name>A0A0S2DNG0_LYSEN</name>
<proteinExistence type="inferred from homology"/>
<dbReference type="Proteomes" id="UP000061569">
    <property type="component" value="Chromosome"/>
</dbReference>
<keyword evidence="3" id="KW-0808">Transferase</keyword>
<gene>
    <name evidence="3" type="ORF">GLE_4735</name>
</gene>
<reference evidence="3 4" key="1">
    <citation type="submission" date="2015-11" db="EMBL/GenBank/DDBJ databases">
        <title>Genome sequences of Lysobacter enzymogenes strain C3 and Lysobacter antibioticus ATCC 29479.</title>
        <authorList>
            <person name="Kobayashi D.Y."/>
        </authorList>
    </citation>
    <scope>NUCLEOTIDE SEQUENCE [LARGE SCALE GENOMIC DNA]</scope>
    <source>
        <strain evidence="3 4">C3</strain>
    </source>
</reference>
<organism evidence="3 4">
    <name type="scientific">Lysobacter enzymogenes</name>
    <dbReference type="NCBI Taxonomy" id="69"/>
    <lineage>
        <taxon>Bacteria</taxon>
        <taxon>Pseudomonadati</taxon>
        <taxon>Pseudomonadota</taxon>
        <taxon>Gammaproteobacteria</taxon>
        <taxon>Lysobacterales</taxon>
        <taxon>Lysobacteraceae</taxon>
        <taxon>Lysobacter</taxon>
    </lineage>
</organism>
<dbReference type="InterPro" id="IPR038765">
    <property type="entry name" value="Papain-like_cys_pep_sf"/>
</dbReference>
<keyword evidence="3" id="KW-0012">Acyltransferase</keyword>
<dbReference type="Gene3D" id="3.30.2140.10">
    <property type="entry name" value="Arylamine N-acetyltransferase"/>
    <property type="match status" value="1"/>
</dbReference>
<dbReference type="GO" id="GO:0004060">
    <property type="term" value="F:arylamine N-acetyltransferase activity"/>
    <property type="evidence" value="ECO:0007669"/>
    <property type="project" value="UniProtKB-EC"/>
</dbReference>
<evidence type="ECO:0000256" key="2">
    <source>
        <dbReference type="RuleBase" id="RU003452"/>
    </source>
</evidence>
<dbReference type="PATRIC" id="fig|69.6.peg.4669"/>
<dbReference type="KEGG" id="lez:GLE_4735"/>
<evidence type="ECO:0000313" key="3">
    <source>
        <dbReference type="EMBL" id="ALN60076.1"/>
    </source>
</evidence>
<dbReference type="AlphaFoldDB" id="A0A0S2DNG0"/>
<dbReference type="EMBL" id="CP013140">
    <property type="protein sequence ID" value="ALN60076.1"/>
    <property type="molecule type" value="Genomic_DNA"/>
</dbReference>
<dbReference type="EC" id="2.3.1.5" evidence="3"/>
<dbReference type="SUPFAM" id="SSF54001">
    <property type="entry name" value="Cysteine proteinases"/>
    <property type="match status" value="1"/>
</dbReference>
<dbReference type="InterPro" id="IPR001447">
    <property type="entry name" value="Arylamine_N-AcTrfase"/>
</dbReference>
<evidence type="ECO:0000313" key="4">
    <source>
        <dbReference type="Proteomes" id="UP000061569"/>
    </source>
</evidence>
<dbReference type="PRINTS" id="PR01543">
    <property type="entry name" value="ANATRNSFRASE"/>
</dbReference>
<comment type="similarity">
    <text evidence="1 2">Belongs to the arylamine N-acetyltransferase family.</text>
</comment>
<dbReference type="PANTHER" id="PTHR11786:SF0">
    <property type="entry name" value="ARYLAMINE N-ACETYLTRANSFERASE 4-RELATED"/>
    <property type="match status" value="1"/>
</dbReference>